<accession>A0ABP7IMY8</accession>
<sequence>MHADSSVWVHVSSSAACAGGAVDSAQRRPTNATTIAPTTPRTARWPVDFGVINATDPFPRLPGSLGPHHPRATP</sequence>
<evidence type="ECO:0000313" key="3">
    <source>
        <dbReference type="Proteomes" id="UP001501821"/>
    </source>
</evidence>
<dbReference type="Proteomes" id="UP001501821">
    <property type="component" value="Unassembled WGS sequence"/>
</dbReference>
<proteinExistence type="predicted"/>
<reference evidence="3" key="1">
    <citation type="journal article" date="2019" name="Int. J. Syst. Evol. Microbiol.">
        <title>The Global Catalogue of Microorganisms (GCM) 10K type strain sequencing project: providing services to taxonomists for standard genome sequencing and annotation.</title>
        <authorList>
            <consortium name="The Broad Institute Genomics Platform"/>
            <consortium name="The Broad Institute Genome Sequencing Center for Infectious Disease"/>
            <person name="Wu L."/>
            <person name="Ma J."/>
        </authorList>
    </citation>
    <scope>NUCLEOTIDE SEQUENCE [LARGE SCALE GENOMIC DNA]</scope>
    <source>
        <strain evidence="3">JCM 16953</strain>
    </source>
</reference>
<protein>
    <submittedName>
        <fullName evidence="2">Uncharacterized protein</fullName>
    </submittedName>
</protein>
<name>A0ABP7IMY8_9ACTN</name>
<dbReference type="EMBL" id="BAABAH010000008">
    <property type="protein sequence ID" value="GAA3822349.1"/>
    <property type="molecule type" value="Genomic_DNA"/>
</dbReference>
<gene>
    <name evidence="2" type="ORF">GCM10022242_24890</name>
</gene>
<feature type="region of interest" description="Disordered" evidence="1">
    <location>
        <begin position="18"/>
        <end position="41"/>
    </location>
</feature>
<comment type="caution">
    <text evidence="2">The sequence shown here is derived from an EMBL/GenBank/DDBJ whole genome shotgun (WGS) entry which is preliminary data.</text>
</comment>
<keyword evidence="3" id="KW-1185">Reference proteome</keyword>
<organism evidence="2 3">
    <name type="scientific">Nocardioides panacisoli</name>
    <dbReference type="NCBI Taxonomy" id="627624"/>
    <lineage>
        <taxon>Bacteria</taxon>
        <taxon>Bacillati</taxon>
        <taxon>Actinomycetota</taxon>
        <taxon>Actinomycetes</taxon>
        <taxon>Propionibacteriales</taxon>
        <taxon>Nocardioidaceae</taxon>
        <taxon>Nocardioides</taxon>
    </lineage>
</organism>
<evidence type="ECO:0000256" key="1">
    <source>
        <dbReference type="SAM" id="MobiDB-lite"/>
    </source>
</evidence>
<evidence type="ECO:0000313" key="2">
    <source>
        <dbReference type="EMBL" id="GAA3822349.1"/>
    </source>
</evidence>